<dbReference type="AlphaFoldDB" id="D8LSV0"/>
<proteinExistence type="predicted"/>
<protein>
    <submittedName>
        <fullName evidence="1">Uncharacterized protein</fullName>
    </submittedName>
</protein>
<reference evidence="1 2" key="1">
    <citation type="journal article" date="2010" name="Nature">
        <title>The Ectocarpus genome and the independent evolution of multicellularity in brown algae.</title>
        <authorList>
            <person name="Cock J.M."/>
            <person name="Sterck L."/>
            <person name="Rouze P."/>
            <person name="Scornet D."/>
            <person name="Allen A.E."/>
            <person name="Amoutzias G."/>
            <person name="Anthouard V."/>
            <person name="Artiguenave F."/>
            <person name="Aury J.M."/>
            <person name="Badger J.H."/>
            <person name="Beszteri B."/>
            <person name="Billiau K."/>
            <person name="Bonnet E."/>
            <person name="Bothwell J.H."/>
            <person name="Bowler C."/>
            <person name="Boyen C."/>
            <person name="Brownlee C."/>
            <person name="Carrano C.J."/>
            <person name="Charrier B."/>
            <person name="Cho G.Y."/>
            <person name="Coelho S.M."/>
            <person name="Collen J."/>
            <person name="Corre E."/>
            <person name="Da Silva C."/>
            <person name="Delage L."/>
            <person name="Delaroque N."/>
            <person name="Dittami S.M."/>
            <person name="Doulbeau S."/>
            <person name="Elias M."/>
            <person name="Farnham G."/>
            <person name="Gachon C.M."/>
            <person name="Gschloessl B."/>
            <person name="Heesch S."/>
            <person name="Jabbari K."/>
            <person name="Jubin C."/>
            <person name="Kawai H."/>
            <person name="Kimura K."/>
            <person name="Kloareg B."/>
            <person name="Kupper F.C."/>
            <person name="Lang D."/>
            <person name="Le Bail A."/>
            <person name="Leblanc C."/>
            <person name="Lerouge P."/>
            <person name="Lohr M."/>
            <person name="Lopez P.J."/>
            <person name="Martens C."/>
            <person name="Maumus F."/>
            <person name="Michel G."/>
            <person name="Miranda-Saavedra D."/>
            <person name="Morales J."/>
            <person name="Moreau H."/>
            <person name="Motomura T."/>
            <person name="Nagasato C."/>
            <person name="Napoli C.A."/>
            <person name="Nelson D.R."/>
            <person name="Nyvall-Collen P."/>
            <person name="Peters A.F."/>
            <person name="Pommier C."/>
            <person name="Potin P."/>
            <person name="Poulain J."/>
            <person name="Quesneville H."/>
            <person name="Read B."/>
            <person name="Rensing S.A."/>
            <person name="Ritter A."/>
            <person name="Rousvoal S."/>
            <person name="Samanta M."/>
            <person name="Samson G."/>
            <person name="Schroeder D.C."/>
            <person name="Segurens B."/>
            <person name="Strittmatter M."/>
            <person name="Tonon T."/>
            <person name="Tregear J.W."/>
            <person name="Valentin K."/>
            <person name="von Dassow P."/>
            <person name="Yamagishi T."/>
            <person name="Van de Peer Y."/>
            <person name="Wincker P."/>
        </authorList>
    </citation>
    <scope>NUCLEOTIDE SEQUENCE [LARGE SCALE GENOMIC DNA]</scope>
    <source>
        <strain evidence="2">Ec32 / CCAP1310/4</strain>
    </source>
</reference>
<accession>D8LSV0</accession>
<dbReference type="Proteomes" id="UP000002630">
    <property type="component" value="Unassembled WGS sequence"/>
</dbReference>
<gene>
    <name evidence="1" type="ORF">Esi_0077_0013</name>
</gene>
<name>D8LSV0_ECTSI</name>
<evidence type="ECO:0000313" key="2">
    <source>
        <dbReference type="Proteomes" id="UP000002630"/>
    </source>
</evidence>
<dbReference type="InParanoid" id="D8LSV0"/>
<keyword evidence="2" id="KW-1185">Reference proteome</keyword>
<evidence type="ECO:0000313" key="1">
    <source>
        <dbReference type="EMBL" id="CBN77877.1"/>
    </source>
</evidence>
<dbReference type="EMBL" id="FN649760">
    <property type="protein sequence ID" value="CBN77877.1"/>
    <property type="molecule type" value="Genomic_DNA"/>
</dbReference>
<sequence length="75" mass="8445">MLRCKQTLTETESSARPDVIPTEEISTRWSRVATHQERGGRGMASGGSRLLVVDLPKMAARYARVCQRRLVRFGL</sequence>
<organism evidence="1 2">
    <name type="scientific">Ectocarpus siliculosus</name>
    <name type="common">Brown alga</name>
    <name type="synonym">Conferva siliculosa</name>
    <dbReference type="NCBI Taxonomy" id="2880"/>
    <lineage>
        <taxon>Eukaryota</taxon>
        <taxon>Sar</taxon>
        <taxon>Stramenopiles</taxon>
        <taxon>Ochrophyta</taxon>
        <taxon>PX clade</taxon>
        <taxon>Phaeophyceae</taxon>
        <taxon>Ectocarpales</taxon>
        <taxon>Ectocarpaceae</taxon>
        <taxon>Ectocarpus</taxon>
    </lineage>
</organism>